<keyword evidence="2" id="KW-1185">Reference proteome</keyword>
<sequence length="287" mass="32609">MLSLLQNISTRIQHEQRAIDARNYSSFAALAVLVLDHVLSCRSEYKYIWQAKFRLPQFLYLISRYWALSLQIMHYTFVQKYLIHGPVSSSLCKIWFSLLGSGCIMMGVCMNLILLLRLYALYMKDSKILALALPLIGQHVVALVVVGRAVFKDDAFSDTCDLYHTPIEALPLGILTIVSQAAVWLAAFKKRKIAQAAVLSLVVRESHWTLAVFGVLAAIMIPYSFATQSVNPFIIFVWPTTFISMTTCTQYAQAQIFKRSKGVGHRVYLFNHHQLNRELLSFDARLP</sequence>
<protein>
    <submittedName>
        <fullName evidence="1">Uncharacterized protein</fullName>
    </submittedName>
</protein>
<reference evidence="1" key="1">
    <citation type="submission" date="2021-10" db="EMBL/GenBank/DDBJ databases">
        <title>Psilocybe cubensis genome.</title>
        <authorList>
            <person name="Mckernan K.J."/>
            <person name="Crawford S."/>
            <person name="Trippe A."/>
            <person name="Kane L.T."/>
            <person name="Mclaughlin S."/>
        </authorList>
    </citation>
    <scope>NUCLEOTIDE SEQUENCE</scope>
    <source>
        <strain evidence="1">MGC-MH-2018</strain>
    </source>
</reference>
<dbReference type="Proteomes" id="UP000664032">
    <property type="component" value="Unassembled WGS sequence"/>
</dbReference>
<comment type="caution">
    <text evidence="1">The sequence shown here is derived from an EMBL/GenBank/DDBJ whole genome shotgun (WGS) entry which is preliminary data.</text>
</comment>
<evidence type="ECO:0000313" key="2">
    <source>
        <dbReference type="Proteomes" id="UP000664032"/>
    </source>
</evidence>
<proteinExistence type="predicted"/>
<gene>
    <name evidence="1" type="ORF">JR316_0008678</name>
</gene>
<dbReference type="EMBL" id="JAFIQS020000008">
    <property type="protein sequence ID" value="KAH9478225.1"/>
    <property type="molecule type" value="Genomic_DNA"/>
</dbReference>
<accession>A0ACB8GR71</accession>
<evidence type="ECO:0000313" key="1">
    <source>
        <dbReference type="EMBL" id="KAH9478225.1"/>
    </source>
</evidence>
<organism evidence="1 2">
    <name type="scientific">Psilocybe cubensis</name>
    <name type="common">Psychedelic mushroom</name>
    <name type="synonym">Stropharia cubensis</name>
    <dbReference type="NCBI Taxonomy" id="181762"/>
    <lineage>
        <taxon>Eukaryota</taxon>
        <taxon>Fungi</taxon>
        <taxon>Dikarya</taxon>
        <taxon>Basidiomycota</taxon>
        <taxon>Agaricomycotina</taxon>
        <taxon>Agaricomycetes</taxon>
        <taxon>Agaricomycetidae</taxon>
        <taxon>Agaricales</taxon>
        <taxon>Agaricineae</taxon>
        <taxon>Strophariaceae</taxon>
        <taxon>Psilocybe</taxon>
    </lineage>
</organism>
<name>A0ACB8GR71_PSICU</name>